<dbReference type="InterPro" id="IPR029278">
    <property type="entry name" value="Imm26"/>
</dbReference>
<proteinExistence type="predicted"/>
<accession>A0ABY3FNP4</accession>
<dbReference type="Pfam" id="PF15428">
    <property type="entry name" value="Imm26"/>
    <property type="match status" value="1"/>
</dbReference>
<dbReference type="EMBL" id="VLKO01000001">
    <property type="protein sequence ID" value="TWI03147.1"/>
    <property type="molecule type" value="Genomic_DNA"/>
</dbReference>
<organism evidence="1 2">
    <name type="scientific">Flavobacterium tiangeerense</name>
    <dbReference type="NCBI Taxonomy" id="459471"/>
    <lineage>
        <taxon>Bacteria</taxon>
        <taxon>Pseudomonadati</taxon>
        <taxon>Bacteroidota</taxon>
        <taxon>Flavobacteriia</taxon>
        <taxon>Flavobacteriales</taxon>
        <taxon>Flavobacteriaceae</taxon>
        <taxon>Flavobacterium</taxon>
    </lineage>
</organism>
<name>A0ABY3FNP4_9FLAO</name>
<protein>
    <submittedName>
        <fullName evidence="1">Immunity protein 26 of polymorphic toxin system</fullName>
    </submittedName>
</protein>
<evidence type="ECO:0000313" key="2">
    <source>
        <dbReference type="Proteomes" id="UP000317519"/>
    </source>
</evidence>
<keyword evidence="2" id="KW-1185">Reference proteome</keyword>
<reference evidence="1 2" key="1">
    <citation type="journal article" date="2015" name="Stand. Genomic Sci.">
        <title>Genomic Encyclopedia of Bacterial and Archaeal Type Strains, Phase III: the genomes of soil and plant-associated and newly described type strains.</title>
        <authorList>
            <person name="Whitman W.B."/>
            <person name="Woyke T."/>
            <person name="Klenk H.P."/>
            <person name="Zhou Y."/>
            <person name="Lilburn T.G."/>
            <person name="Beck B.J."/>
            <person name="De Vos P."/>
            <person name="Vandamme P."/>
            <person name="Eisen J.A."/>
            <person name="Garrity G."/>
            <person name="Hugenholtz P."/>
            <person name="Kyrpides N.C."/>
        </authorList>
    </citation>
    <scope>NUCLEOTIDE SEQUENCE [LARGE SCALE GENOMIC DNA]</scope>
    <source>
        <strain evidence="1 2">CGMCC 1.6847</strain>
    </source>
</reference>
<dbReference type="Proteomes" id="UP000317519">
    <property type="component" value="Unassembled WGS sequence"/>
</dbReference>
<sequence length="165" mass="19495">MIKKGDIFVVKIDDKSKRYFQYITNDLKQLNSDVIRCFKKIYTLEESPNLKEIVKDEIFFYAHCVTKWGVKLGYWEKVGTIDNVGTFDHILFRDTNDYGTIKGEEPIKVSHNWYVWRIGELKSTYLGKLEGENRNAEIGLVINPESIVYRIKNGKYDFPFYPNFE</sequence>
<evidence type="ECO:0000313" key="1">
    <source>
        <dbReference type="EMBL" id="TWI03147.1"/>
    </source>
</evidence>
<comment type="caution">
    <text evidence="1">The sequence shown here is derived from an EMBL/GenBank/DDBJ whole genome shotgun (WGS) entry which is preliminary data.</text>
</comment>
<gene>
    <name evidence="1" type="ORF">IQ05_00076</name>
</gene>